<gene>
    <name evidence="3" type="ORF">AK812_SmicGene23966</name>
</gene>
<dbReference type="InterPro" id="IPR000477">
    <property type="entry name" value="RT_dom"/>
</dbReference>
<dbReference type="Gene3D" id="3.60.10.10">
    <property type="entry name" value="Endonuclease/exonuclease/phosphatase"/>
    <property type="match status" value="1"/>
</dbReference>
<dbReference type="PROSITE" id="PS50878">
    <property type="entry name" value="RT_POL"/>
    <property type="match status" value="1"/>
</dbReference>
<feature type="compositionally biased region" description="Basic and acidic residues" evidence="2">
    <location>
        <begin position="68"/>
        <end position="79"/>
    </location>
</feature>
<feature type="region of interest" description="Disordered" evidence="2">
    <location>
        <begin position="562"/>
        <end position="582"/>
    </location>
</feature>
<dbReference type="Pfam" id="PF00078">
    <property type="entry name" value="RVT_1"/>
    <property type="match status" value="1"/>
</dbReference>
<keyword evidence="1" id="KW-0175">Coiled coil</keyword>
<organism evidence="3 4">
    <name type="scientific">Symbiodinium microadriaticum</name>
    <name type="common">Dinoflagellate</name>
    <name type="synonym">Zooxanthella microadriatica</name>
    <dbReference type="NCBI Taxonomy" id="2951"/>
    <lineage>
        <taxon>Eukaryota</taxon>
        <taxon>Sar</taxon>
        <taxon>Alveolata</taxon>
        <taxon>Dinophyceae</taxon>
        <taxon>Suessiales</taxon>
        <taxon>Symbiodiniaceae</taxon>
        <taxon>Symbiodinium</taxon>
    </lineage>
</organism>
<dbReference type="PANTHER" id="PTHR19446">
    <property type="entry name" value="REVERSE TRANSCRIPTASES"/>
    <property type="match status" value="1"/>
</dbReference>
<dbReference type="Proteomes" id="UP000186817">
    <property type="component" value="Unassembled WGS sequence"/>
</dbReference>
<proteinExistence type="predicted"/>
<reference evidence="3 4" key="1">
    <citation type="submission" date="2016-02" db="EMBL/GenBank/DDBJ databases">
        <title>Genome analysis of coral dinoflagellate symbionts highlights evolutionary adaptations to a symbiotic lifestyle.</title>
        <authorList>
            <person name="Aranda M."/>
            <person name="Li Y."/>
            <person name="Liew Y.J."/>
            <person name="Baumgarten S."/>
            <person name="Simakov O."/>
            <person name="Wilson M."/>
            <person name="Piel J."/>
            <person name="Ashoor H."/>
            <person name="Bougouffa S."/>
            <person name="Bajic V.B."/>
            <person name="Ryu T."/>
            <person name="Ravasi T."/>
            <person name="Bayer T."/>
            <person name="Micklem G."/>
            <person name="Kim H."/>
            <person name="Bhak J."/>
            <person name="Lajeunesse T.C."/>
            <person name="Voolstra C.R."/>
        </authorList>
    </citation>
    <scope>NUCLEOTIDE SEQUENCE [LARGE SCALE GENOMIC DNA]</scope>
    <source>
        <strain evidence="3 4">CCMP2467</strain>
    </source>
</reference>
<evidence type="ECO:0000313" key="3">
    <source>
        <dbReference type="EMBL" id="OLP94052.1"/>
    </source>
</evidence>
<evidence type="ECO:0000256" key="1">
    <source>
        <dbReference type="SAM" id="Coils"/>
    </source>
</evidence>
<name>A0A1Q9DFV8_SYMMI</name>
<dbReference type="EMBL" id="LSRX01000560">
    <property type="protein sequence ID" value="OLP94052.1"/>
    <property type="molecule type" value="Genomic_DNA"/>
</dbReference>
<keyword evidence="4" id="KW-1185">Reference proteome</keyword>
<feature type="compositionally biased region" description="Basic and acidic residues" evidence="2">
    <location>
        <begin position="23"/>
        <end position="38"/>
    </location>
</feature>
<feature type="compositionally biased region" description="Basic and acidic residues" evidence="2">
    <location>
        <begin position="567"/>
        <end position="582"/>
    </location>
</feature>
<accession>A0A1Q9DFV8</accession>
<feature type="region of interest" description="Disordered" evidence="2">
    <location>
        <begin position="203"/>
        <end position="232"/>
    </location>
</feature>
<evidence type="ECO:0000313" key="4">
    <source>
        <dbReference type="Proteomes" id="UP000186817"/>
    </source>
</evidence>
<feature type="region of interest" description="Disordered" evidence="2">
    <location>
        <begin position="1"/>
        <end position="112"/>
    </location>
</feature>
<comment type="caution">
    <text evidence="3">The sequence shown here is derived from an EMBL/GenBank/DDBJ whole genome shotgun (WGS) entry which is preliminary data.</text>
</comment>
<dbReference type="OrthoDB" id="418309at2759"/>
<feature type="coiled-coil region" evidence="1">
    <location>
        <begin position="127"/>
        <end position="185"/>
    </location>
</feature>
<feature type="compositionally biased region" description="Basic and acidic residues" evidence="2">
    <location>
        <begin position="85"/>
        <end position="106"/>
    </location>
</feature>
<feature type="compositionally biased region" description="Low complexity" evidence="2">
    <location>
        <begin position="204"/>
        <end position="218"/>
    </location>
</feature>
<sequence length="1418" mass="157847">MTSKEIVAVGSPTEIIGPESDEELRSDHGKDEAKREELEGLGWTGGEGQNFLMNVDSTGGSPSRVKRNRDFEPGDEPRDRHRRSDARLHDPLEEGRDDDPTNHDKPVTSGDIQRLLEMHLGPIAASWNEMTGKVKKLEKDVAQARDERGKLHGRVVQSEKKQHVIETKVTELAQEVEKIKQKQQEEVKVQGGGDPWADYRAKHGPAPGMAAAGNPSSSTGADAGGGHAELSEEDRRTLVIGGWAQDSKRQVILDESAAFLSRDDVKDHLDQKELTIWGPRRSFGVLKFQQRDGESLKGVRDRMWAVIQSARGQPHLLPSTGAHGEVKKLWCSFTKTREARRRSAHSSMIRRVCIGMVTDAEASKEAHNSQAKQEGAYEIDWGSGTVWLGEWKLGSSAHRQPRGNDCKLMTSGWIDFNAISLATGVAYDVALAAFERVLLFIEMVHLLQWRGVGIGVSRDLFDCVTDKVACKRGAAWVVRLKNHKRIILCSLHCPTGVTVGQYHQDVHDFRRRLRRWHPDLPLAAGVDANEVVGWNSDEADGACIRSSSKLDKLLEATSGMHLRPVPPRREDRNVPTHYPRDESREGRHIDAIFVRMVGGGQVSVKPEMRLEINTDHALLEMHIEIHKTRPAVWVDSRPRWVACDGALPAVNDFHGVQALARQVCQPKRRKDYRDDAEMRQLLRDAKQADWDDKKAMWKKVHRTRRRKKREWQQQRLSNILYGSWGEYRDYKASLRKKSWWGDILSGKTSDAVADEVQQSLGAKFWDVARNWGDELQHRIQDLPIDDDYLMPIMPAEISDVLAGMKARSAVGEDQVCVDLLRRLAQEQPEHLCGMCTEVLTNGVLPEPWGVSLLALLPKCQCPALPSDLRPIAMGSAAMKMMSKIVMGRTFDKLREPCRHASSGKGRQPADLIGTFTRLRDVSREWRAGVIAAKLDVKGAFDYIDRGKVADFLQARLRDPQDQHALRFLLLLLAENTMKGCAPGGKQVVLTANRGIRQGSPESAELFGMIVAAELQKVRDAKSWAEPGGDIDDIPVDVGCFQDDIFVWSDSGDRLERNIAKIAAMLKGLGLSLSANKTCIVVNQHYRGKRRIKVDGEVVEVGKEGTCIRVLGVDFDFDAGTSQQCREMMGRIWDAFHANKPILCGHGSWGAKVNMTRSLVEGTWAWTAGALHWGRDDLMMLNSTQLRLYRMSFGIHRKRDEDWTEFNKRSLRTIRYWMCTQGVERETKAGVTLRRALWAMDNGMPTTSGTPGPLQHRDGPTNLVNVNNGGMGINSGNKMMATGGMVGNRDGTQQGGVEQTGGRNGDLYITGVVTTDGTNNNGETDRVKVVTDVVGRALALLVKNVGALPLLAQHVRSTGIGVLHKLLPPAVCPRVRQMGRRLTSCTCRDGDVEHDYSQSNSALEASSVMGSSFLVYVTT</sequence>
<dbReference type="InterPro" id="IPR036691">
    <property type="entry name" value="Endo/exonu/phosph_ase_sf"/>
</dbReference>
<evidence type="ECO:0000256" key="2">
    <source>
        <dbReference type="SAM" id="MobiDB-lite"/>
    </source>
</evidence>
<protein>
    <submittedName>
        <fullName evidence="3">Retrovirus-related Pol polyprotein from type-1 retrotransposable element R2</fullName>
    </submittedName>
</protein>
<feature type="compositionally biased region" description="Polar residues" evidence="2">
    <location>
        <begin position="51"/>
        <end position="61"/>
    </location>
</feature>